<protein>
    <submittedName>
        <fullName evidence="1">Uncharacterized protein</fullName>
    </submittedName>
</protein>
<name>A0AAX0J1M8_CORDP</name>
<proteinExistence type="predicted"/>
<organism evidence="1 2">
    <name type="scientific">Corynebacterium diphtheriae bv. gravis</name>
    <dbReference type="NCBI Taxonomy" id="1720349"/>
    <lineage>
        <taxon>Bacteria</taxon>
        <taxon>Bacillati</taxon>
        <taxon>Actinomycetota</taxon>
        <taxon>Actinomycetes</taxon>
        <taxon>Mycobacteriales</taxon>
        <taxon>Corynebacteriaceae</taxon>
        <taxon>Corynebacterium</taxon>
    </lineage>
</organism>
<reference evidence="1 2" key="1">
    <citation type="submission" date="2015-09" db="EMBL/GenBank/DDBJ databases">
        <title>Genome sequencing of Corynebacterium diphtheriae Bv. Gravis strain DSM 44123.</title>
        <authorList>
            <person name="Sangal V."/>
            <person name="Burkovski A."/>
        </authorList>
    </citation>
    <scope>NUCLEOTIDE SEQUENCE [LARGE SCALE GENOMIC DNA]</scope>
    <source>
        <strain evidence="1 2">DSM 44123</strain>
    </source>
</reference>
<sequence>MEEIPDYDWNYKQFRSQDPKHILSFSAVFHDKSIFYKDFSHKAFYINTGLNVFHATHARGWGQRLAVQYKISHTSKLF</sequence>
<dbReference type="Proteomes" id="UP000186159">
    <property type="component" value="Unassembled WGS sequence"/>
</dbReference>
<gene>
    <name evidence="1" type="ORF">AOT42_10510</name>
</gene>
<accession>A0AAX0J1M8</accession>
<evidence type="ECO:0000313" key="2">
    <source>
        <dbReference type="Proteomes" id="UP000186159"/>
    </source>
</evidence>
<comment type="caution">
    <text evidence="1">The sequence shown here is derived from an EMBL/GenBank/DDBJ whole genome shotgun (WGS) entry which is preliminary data.</text>
</comment>
<dbReference type="EMBL" id="LJXR01000008">
    <property type="protein sequence ID" value="OKY22729.1"/>
    <property type="molecule type" value="Genomic_DNA"/>
</dbReference>
<dbReference type="AlphaFoldDB" id="A0AAX0J1M8"/>
<evidence type="ECO:0000313" key="1">
    <source>
        <dbReference type="EMBL" id="OKY22729.1"/>
    </source>
</evidence>